<dbReference type="InterPro" id="IPR037066">
    <property type="entry name" value="Plug_dom_sf"/>
</dbReference>
<keyword evidence="5 9" id="KW-0798">TonB box</keyword>
<dbReference type="GO" id="GO:0044718">
    <property type="term" value="P:siderophore transmembrane transport"/>
    <property type="evidence" value="ECO:0007669"/>
    <property type="project" value="TreeGrafter"/>
</dbReference>
<keyword evidence="3 8" id="KW-1134">Transmembrane beta strand</keyword>
<evidence type="ECO:0000256" key="10">
    <source>
        <dbReference type="SAM" id="SignalP"/>
    </source>
</evidence>
<dbReference type="GO" id="GO:0009279">
    <property type="term" value="C:cell outer membrane"/>
    <property type="evidence" value="ECO:0007669"/>
    <property type="project" value="UniProtKB-SubCell"/>
</dbReference>
<dbReference type="InterPro" id="IPR039426">
    <property type="entry name" value="TonB-dep_rcpt-like"/>
</dbReference>
<sequence>MAKDMKTPFLMGSLALGMWPALAQQQAVPADSVRTIVLQEVAVTTKSHSQQQHLQEFYQANRSATTEELIARMPEVSFIRRGSYGMEPTIRAYSPGQVSVMLDGMRLQGACTDKMDPATIYIEPLNLQGIEVQTAGAGSMQAAAIGGSLNMKLAEAELAGAPALSGSVSSGYQSAAQAVLEALRLNYATPTWGLRASGTYRKSQNYRNGKGEKVLYSPYEKANIALNAKYLLEEDLVLKADFIADEGWNIGFPALPMDVGEASARIGSVTLLRENESRRWSRLEARLYANRIAHAMDDSARPDLPVRMDMPGLSRTSGLYVEGSMAPAPNQQLTLRADASSSYLEASMTMYQPGQAPMYMLTWPNNRELQSGVAAQYTLQAGAKTQLQLNSRLQVSRFSVTSAAGRDQLSVFGYGQTRQQFVIPSVSVQASRVLYKKLKGTLSGSFNGRTPSASELYGFYLFSRFDGYDYIGNPALKPEQSLQGELTLSWQEPRLRVQLTGYASRVANYIVGAYEAELSAMTIGAHGVKVYQNEAYALLAGAEASAVYNITAYTQLVSTLRYGYGRSAGGDPLPMVAPLRSVSSLRRYFGDRLWVQGETEMAAAQHRTSARFQEKPTEAFMLWHLRAGYRLETEKKVWELNGGVENLFDAAYREHLDWGQVLRPGRNIFFQASMAF</sequence>
<dbReference type="InterPro" id="IPR012910">
    <property type="entry name" value="Plug_dom"/>
</dbReference>
<dbReference type="Gene3D" id="2.40.170.20">
    <property type="entry name" value="TonB-dependent receptor, beta-barrel domain"/>
    <property type="match status" value="1"/>
</dbReference>
<keyword evidence="10" id="KW-0732">Signal</keyword>
<keyword evidence="13" id="KW-0675">Receptor</keyword>
<comment type="similarity">
    <text evidence="8 9">Belongs to the TonB-dependent receptor family.</text>
</comment>
<evidence type="ECO:0000256" key="8">
    <source>
        <dbReference type="PROSITE-ProRule" id="PRU01360"/>
    </source>
</evidence>
<dbReference type="GO" id="GO:0015344">
    <property type="term" value="F:siderophore uptake transmembrane transporter activity"/>
    <property type="evidence" value="ECO:0007669"/>
    <property type="project" value="TreeGrafter"/>
</dbReference>
<evidence type="ECO:0000313" key="14">
    <source>
        <dbReference type="Proteomes" id="UP000316727"/>
    </source>
</evidence>
<feature type="signal peptide" evidence="10">
    <location>
        <begin position="1"/>
        <end position="23"/>
    </location>
</feature>
<accession>A0A501W2K0</accession>
<dbReference type="Pfam" id="PF00593">
    <property type="entry name" value="TonB_dep_Rec_b-barrel"/>
    <property type="match status" value="1"/>
</dbReference>
<keyword evidence="14" id="KW-1185">Reference proteome</keyword>
<evidence type="ECO:0000256" key="5">
    <source>
        <dbReference type="ARBA" id="ARBA00023077"/>
    </source>
</evidence>
<dbReference type="Proteomes" id="UP000316727">
    <property type="component" value="Unassembled WGS sequence"/>
</dbReference>
<dbReference type="EMBL" id="VFRQ01000016">
    <property type="protein sequence ID" value="TPE41037.1"/>
    <property type="molecule type" value="Genomic_DNA"/>
</dbReference>
<evidence type="ECO:0000256" key="4">
    <source>
        <dbReference type="ARBA" id="ARBA00022692"/>
    </source>
</evidence>
<evidence type="ECO:0000256" key="7">
    <source>
        <dbReference type="ARBA" id="ARBA00023237"/>
    </source>
</evidence>
<gene>
    <name evidence="13" type="ORF">FJM65_19520</name>
</gene>
<protein>
    <submittedName>
        <fullName evidence="13">TonB-dependent receptor</fullName>
    </submittedName>
</protein>
<dbReference type="Gene3D" id="2.170.130.10">
    <property type="entry name" value="TonB-dependent receptor, plug domain"/>
    <property type="match status" value="1"/>
</dbReference>
<evidence type="ECO:0000313" key="13">
    <source>
        <dbReference type="EMBL" id="TPE41037.1"/>
    </source>
</evidence>
<dbReference type="OrthoDB" id="9764669at2"/>
<keyword evidence="4 8" id="KW-0812">Transmembrane</keyword>
<evidence type="ECO:0000256" key="3">
    <source>
        <dbReference type="ARBA" id="ARBA00022452"/>
    </source>
</evidence>
<comment type="caution">
    <text evidence="13">The sequence shown here is derived from an EMBL/GenBank/DDBJ whole genome shotgun (WGS) entry which is preliminary data.</text>
</comment>
<evidence type="ECO:0000256" key="2">
    <source>
        <dbReference type="ARBA" id="ARBA00022448"/>
    </source>
</evidence>
<keyword evidence="7 8" id="KW-0998">Cell outer membrane</keyword>
<keyword evidence="2 8" id="KW-0813">Transport</keyword>
<comment type="subcellular location">
    <subcellularLocation>
        <location evidence="1 8">Cell outer membrane</location>
        <topology evidence="1 8">Multi-pass membrane protein</topology>
    </subcellularLocation>
</comment>
<feature type="domain" description="TonB-dependent receptor-like beta-barrel" evidence="11">
    <location>
        <begin position="361"/>
        <end position="647"/>
    </location>
</feature>
<evidence type="ECO:0000259" key="12">
    <source>
        <dbReference type="Pfam" id="PF07715"/>
    </source>
</evidence>
<feature type="chain" id="PRO_5021325622" evidence="10">
    <location>
        <begin position="24"/>
        <end position="676"/>
    </location>
</feature>
<evidence type="ECO:0000259" key="11">
    <source>
        <dbReference type="Pfam" id="PF00593"/>
    </source>
</evidence>
<dbReference type="PANTHER" id="PTHR30069">
    <property type="entry name" value="TONB-DEPENDENT OUTER MEMBRANE RECEPTOR"/>
    <property type="match status" value="1"/>
</dbReference>
<feature type="domain" description="TonB-dependent receptor plug" evidence="12">
    <location>
        <begin position="56"/>
        <end position="147"/>
    </location>
</feature>
<keyword evidence="6 8" id="KW-0472">Membrane</keyword>
<dbReference type="PANTHER" id="PTHR30069:SF49">
    <property type="entry name" value="OUTER MEMBRANE PROTEIN C"/>
    <property type="match status" value="1"/>
</dbReference>
<dbReference type="Pfam" id="PF07715">
    <property type="entry name" value="Plug"/>
    <property type="match status" value="1"/>
</dbReference>
<dbReference type="PROSITE" id="PS52016">
    <property type="entry name" value="TONB_DEPENDENT_REC_3"/>
    <property type="match status" value="1"/>
</dbReference>
<reference evidence="13 14" key="1">
    <citation type="submission" date="2019-06" db="EMBL/GenBank/DDBJ databases">
        <title>A novel bacterium of genus Pontibacter, isolated from marine sediment.</title>
        <authorList>
            <person name="Huang H."/>
            <person name="Mo K."/>
            <person name="Hu Y."/>
        </authorList>
    </citation>
    <scope>NUCLEOTIDE SEQUENCE [LARGE SCALE GENOMIC DNA]</scope>
    <source>
        <strain evidence="13 14">HB172049</strain>
    </source>
</reference>
<organism evidence="13 14">
    <name type="scientific">Pontibacter mangrovi</name>
    <dbReference type="NCBI Taxonomy" id="2589816"/>
    <lineage>
        <taxon>Bacteria</taxon>
        <taxon>Pseudomonadati</taxon>
        <taxon>Bacteroidota</taxon>
        <taxon>Cytophagia</taxon>
        <taxon>Cytophagales</taxon>
        <taxon>Hymenobacteraceae</taxon>
        <taxon>Pontibacter</taxon>
    </lineage>
</organism>
<dbReference type="InterPro" id="IPR036942">
    <property type="entry name" value="Beta-barrel_TonB_sf"/>
</dbReference>
<evidence type="ECO:0000256" key="9">
    <source>
        <dbReference type="RuleBase" id="RU003357"/>
    </source>
</evidence>
<evidence type="ECO:0000256" key="6">
    <source>
        <dbReference type="ARBA" id="ARBA00023136"/>
    </source>
</evidence>
<name>A0A501W2K0_9BACT</name>
<dbReference type="AlphaFoldDB" id="A0A501W2K0"/>
<proteinExistence type="inferred from homology"/>
<dbReference type="InterPro" id="IPR000531">
    <property type="entry name" value="Beta-barrel_TonB"/>
</dbReference>
<evidence type="ECO:0000256" key="1">
    <source>
        <dbReference type="ARBA" id="ARBA00004571"/>
    </source>
</evidence>
<dbReference type="SUPFAM" id="SSF56935">
    <property type="entry name" value="Porins"/>
    <property type="match status" value="1"/>
</dbReference>